<feature type="domain" description="Nitrogenase/oxidoreductase component 1" evidence="1">
    <location>
        <begin position="24"/>
        <end position="342"/>
    </location>
</feature>
<dbReference type="Proteomes" id="UP000199820">
    <property type="component" value="Unassembled WGS sequence"/>
</dbReference>
<dbReference type="PANTHER" id="PTHR42956:SF1">
    <property type="entry name" value="NITROGENASE IRON-MOLYBDENUM COFACTOR BIOSYNTHESIS PROTEIN NIFE"/>
    <property type="match status" value="1"/>
</dbReference>
<sequence length="424" mass="47952">MSCSLLENVFENSLHYASPAHGGWGVLKIAQLIPESYFIFVSPSACGRHGALGARMEGRKNRVSYLFLTEQSIVSGDYEQMLLDALEELFSFLDRRGRRPKVMGVFVSCIDDLLGTDHEALREELEEKYPGVRFIDCHMNPTSTDTGVPPLVNVQNKIYSVLEREEKKDSGVNIVGNLEPFRKDSELYEVLRNMGVSEVRHITDYRTMASYQDMAKSRLNLIAAPSAVYASKNMKRKLGIPFEKMLISFRPEDIRENYERVAEVLGVPCPPLEEYEREAEAALVLTRDELDGMPLILDEESIARPFELARCLLDHGLNIKRIYCQQVIPDDREHFDYVMEHYPETEIRQPQNPKVTVESPVREECIAVGYSAGYLSGAAHVVDIGGQNGLYGYRGLTELLGRIRSAKNQSPDLKKILEDAVLII</sequence>
<dbReference type="eggNOG" id="COG2710">
    <property type="taxonomic scope" value="Bacteria"/>
</dbReference>
<name>A0A1I0ANI7_9FIRM</name>
<reference evidence="2 3" key="1">
    <citation type="submission" date="2016-10" db="EMBL/GenBank/DDBJ databases">
        <authorList>
            <person name="de Groot N.N."/>
        </authorList>
    </citation>
    <scope>NUCLEOTIDE SEQUENCE [LARGE SCALE GENOMIC DNA]</scope>
    <source>
        <strain evidence="2 3">KH1P1</strain>
    </source>
</reference>
<dbReference type="AlphaFoldDB" id="A0A1I0ANI7"/>
<dbReference type="Gene3D" id="3.40.50.1980">
    <property type="entry name" value="Nitrogenase molybdenum iron protein domain"/>
    <property type="match status" value="2"/>
</dbReference>
<dbReference type="STRING" id="1526.SAMN02910262_00718"/>
<evidence type="ECO:0000259" key="1">
    <source>
        <dbReference type="Pfam" id="PF00148"/>
    </source>
</evidence>
<evidence type="ECO:0000313" key="2">
    <source>
        <dbReference type="EMBL" id="SES95919.1"/>
    </source>
</evidence>
<keyword evidence="3" id="KW-1185">Reference proteome</keyword>
<dbReference type="InterPro" id="IPR049939">
    <property type="entry name" value="NifE-like"/>
</dbReference>
<accession>A0A1I0ANI7</accession>
<dbReference type="Pfam" id="PF00148">
    <property type="entry name" value="Oxidored_nitro"/>
    <property type="match status" value="1"/>
</dbReference>
<gene>
    <name evidence="2" type="ORF">SAMN04487771_1002102</name>
</gene>
<dbReference type="EMBL" id="FOIL01000002">
    <property type="protein sequence ID" value="SES95919.1"/>
    <property type="molecule type" value="Genomic_DNA"/>
</dbReference>
<dbReference type="RefSeq" id="WP_074648111.1">
    <property type="nucleotide sequence ID" value="NZ_FOIL01000002.1"/>
</dbReference>
<dbReference type="SUPFAM" id="SSF53807">
    <property type="entry name" value="Helical backbone' metal receptor"/>
    <property type="match status" value="1"/>
</dbReference>
<dbReference type="PANTHER" id="PTHR42956">
    <property type="entry name" value="NITROGENASE IRON-MOLYBDENUM COFACTOR BIOSYNTHESIS PROTEIN NIFE"/>
    <property type="match status" value="1"/>
</dbReference>
<evidence type="ECO:0000313" key="3">
    <source>
        <dbReference type="Proteomes" id="UP000199820"/>
    </source>
</evidence>
<proteinExistence type="predicted"/>
<dbReference type="OrthoDB" id="4959at2"/>
<organism evidence="2 3">
    <name type="scientific">[Clostridium] aminophilum</name>
    <dbReference type="NCBI Taxonomy" id="1526"/>
    <lineage>
        <taxon>Bacteria</taxon>
        <taxon>Bacillati</taxon>
        <taxon>Bacillota</taxon>
        <taxon>Clostridia</taxon>
        <taxon>Lachnospirales</taxon>
        <taxon>Lachnospiraceae</taxon>
    </lineage>
</organism>
<protein>
    <submittedName>
        <fullName evidence="2">Nitrogenase molybdenum-iron protein, alpha and beta chains</fullName>
    </submittedName>
</protein>
<dbReference type="InterPro" id="IPR000510">
    <property type="entry name" value="Nase/OxRdtase_comp1"/>
</dbReference>
<dbReference type="GO" id="GO:0016491">
    <property type="term" value="F:oxidoreductase activity"/>
    <property type="evidence" value="ECO:0007669"/>
    <property type="project" value="InterPro"/>
</dbReference>